<evidence type="ECO:0000313" key="3">
    <source>
        <dbReference type="EMBL" id="TGN17686.1"/>
    </source>
</evidence>
<feature type="chain" id="PRO_5020774434" evidence="2">
    <location>
        <begin position="26"/>
        <end position="567"/>
    </location>
</feature>
<evidence type="ECO:0000313" key="4">
    <source>
        <dbReference type="Proteomes" id="UP000298058"/>
    </source>
</evidence>
<keyword evidence="4" id="KW-1185">Reference proteome</keyword>
<reference evidence="3" key="1">
    <citation type="journal article" date="2019" name="PLoS Negl. Trop. Dis.">
        <title>Revisiting the worldwide diversity of Leptospira species in the environment.</title>
        <authorList>
            <person name="Vincent A.T."/>
            <person name="Schiettekatte O."/>
            <person name="Bourhy P."/>
            <person name="Veyrier F.J."/>
            <person name="Picardeau M."/>
        </authorList>
    </citation>
    <scope>NUCLEOTIDE SEQUENCE [LARGE SCALE GENOMIC DNA]</scope>
    <source>
        <strain evidence="3">201300427</strain>
    </source>
</reference>
<dbReference type="OrthoDB" id="344179at2"/>
<sequence length="567" mass="63548">MVLSMKRWTAALGLFCALVPLFSQTIFEEGKYPNAARVLRANQLSDKKSILLAWEPPKEEGEVIIARSNSIIDSPDKLYVADSLGRYKSGGNSGTRTYYDYNLKPGTYYYAVVLVSDVRKREVRLFPNQNYTVVPVTIDEGGAVVSDNPAFPAFPEETKVSSGKIGFISDLKATLERKNVRLDWNPPSGAVSGRTVYTVYRSASPLTSLPLMQKAQKLAELSHPTMTFLDQGLDKSQTLYYGVSVKDLDGEESLPLEDKKSTLRVFYIRDYGKNHAEMIPDDSVPASTNTKINNTVTLPEDRPGTMHVRGVGYERVGKGVVISWLPPEAADDSTVYSVYASTKPLNQGPSSFGSGTVVKVASVNHPKTNFYIKELKEIDELYFGVTVKSGTIPEDYQLKEQVSYFRLDFSKDMAVPEATVSSVTEDKPKEENKTNVPPITNEHGVTPTEIHPGSEMTEWVHDTRSPNGHTTVDYDLADTDLNRIIKSTVLKKKFELAVDHLEKYISRQKNSHLLGKAYFYLGISYLKTDEPKKALRYFMKRETKSFSPERSEFWTNQTLEKLGRGRS</sequence>
<feature type="compositionally biased region" description="Basic and acidic residues" evidence="1">
    <location>
        <begin position="424"/>
        <end position="433"/>
    </location>
</feature>
<dbReference type="Proteomes" id="UP000298058">
    <property type="component" value="Unassembled WGS sequence"/>
</dbReference>
<evidence type="ECO:0000256" key="1">
    <source>
        <dbReference type="SAM" id="MobiDB-lite"/>
    </source>
</evidence>
<feature type="region of interest" description="Disordered" evidence="1">
    <location>
        <begin position="420"/>
        <end position="452"/>
    </location>
</feature>
<gene>
    <name evidence="3" type="ORF">EHS15_16825</name>
</gene>
<keyword evidence="2" id="KW-0732">Signal</keyword>
<dbReference type="EMBL" id="RQHW01000065">
    <property type="protein sequence ID" value="TGN17686.1"/>
    <property type="molecule type" value="Genomic_DNA"/>
</dbReference>
<dbReference type="Gene3D" id="2.60.40.10">
    <property type="entry name" value="Immunoglobulins"/>
    <property type="match status" value="1"/>
</dbReference>
<dbReference type="Gene3D" id="1.25.40.10">
    <property type="entry name" value="Tetratricopeptide repeat domain"/>
    <property type="match status" value="1"/>
</dbReference>
<protein>
    <submittedName>
        <fullName evidence="3">Tetratricopeptide repeat protein</fullName>
    </submittedName>
</protein>
<organism evidence="3 4">
    <name type="scientific">Leptospira idonii</name>
    <dbReference type="NCBI Taxonomy" id="1193500"/>
    <lineage>
        <taxon>Bacteria</taxon>
        <taxon>Pseudomonadati</taxon>
        <taxon>Spirochaetota</taxon>
        <taxon>Spirochaetia</taxon>
        <taxon>Leptospirales</taxon>
        <taxon>Leptospiraceae</taxon>
        <taxon>Leptospira</taxon>
    </lineage>
</organism>
<dbReference type="InterPro" id="IPR011990">
    <property type="entry name" value="TPR-like_helical_dom_sf"/>
</dbReference>
<comment type="caution">
    <text evidence="3">The sequence shown here is derived from an EMBL/GenBank/DDBJ whole genome shotgun (WGS) entry which is preliminary data.</text>
</comment>
<proteinExistence type="predicted"/>
<dbReference type="InterPro" id="IPR013783">
    <property type="entry name" value="Ig-like_fold"/>
</dbReference>
<name>A0A4R9LUT2_9LEPT</name>
<accession>A0A4R9LUT2</accession>
<feature type="signal peptide" evidence="2">
    <location>
        <begin position="1"/>
        <end position="25"/>
    </location>
</feature>
<dbReference type="AlphaFoldDB" id="A0A4R9LUT2"/>
<dbReference type="SUPFAM" id="SSF48452">
    <property type="entry name" value="TPR-like"/>
    <property type="match status" value="1"/>
</dbReference>
<evidence type="ECO:0000256" key="2">
    <source>
        <dbReference type="SAM" id="SignalP"/>
    </source>
</evidence>